<proteinExistence type="predicted"/>
<name>A0A2N5W408_9BASI</name>
<dbReference type="OrthoDB" id="2392599at2759"/>
<dbReference type="EMBL" id="PGCJ01000015">
    <property type="protein sequence ID" value="PLW56974.1"/>
    <property type="molecule type" value="Genomic_DNA"/>
</dbReference>
<accession>A0A2N5W408</accession>
<organism evidence="1 2">
    <name type="scientific">Puccinia coronata f. sp. avenae</name>
    <dbReference type="NCBI Taxonomy" id="200324"/>
    <lineage>
        <taxon>Eukaryota</taxon>
        <taxon>Fungi</taxon>
        <taxon>Dikarya</taxon>
        <taxon>Basidiomycota</taxon>
        <taxon>Pucciniomycotina</taxon>
        <taxon>Pucciniomycetes</taxon>
        <taxon>Pucciniales</taxon>
        <taxon>Pucciniaceae</taxon>
        <taxon>Puccinia</taxon>
    </lineage>
</organism>
<reference evidence="1 2" key="1">
    <citation type="submission" date="2017-11" db="EMBL/GenBank/DDBJ databases">
        <title>De novo assembly and phasing of dikaryotic genomes from two isolates of Puccinia coronata f. sp. avenae, the causal agent of oat crown rust.</title>
        <authorList>
            <person name="Miller M.E."/>
            <person name="Zhang Y."/>
            <person name="Omidvar V."/>
            <person name="Sperschneider J."/>
            <person name="Schwessinger B."/>
            <person name="Raley C."/>
            <person name="Palmer J.M."/>
            <person name="Garnica D."/>
            <person name="Upadhyaya N."/>
            <person name="Rathjen J."/>
            <person name="Taylor J.M."/>
            <person name="Park R.F."/>
            <person name="Dodds P.N."/>
            <person name="Hirsch C.D."/>
            <person name="Kianian S.F."/>
            <person name="Figueroa M."/>
        </authorList>
    </citation>
    <scope>NUCLEOTIDE SEQUENCE [LARGE SCALE GENOMIC DNA]</scope>
    <source>
        <strain evidence="1">12NC29</strain>
    </source>
</reference>
<gene>
    <name evidence="1" type="ORF">PCANC_02788</name>
</gene>
<keyword evidence="2" id="KW-1185">Reference proteome</keyword>
<dbReference type="AlphaFoldDB" id="A0A2N5W408"/>
<comment type="caution">
    <text evidence="1">The sequence shown here is derived from an EMBL/GenBank/DDBJ whole genome shotgun (WGS) entry which is preliminary data.</text>
</comment>
<sequence>MINSASLQDAEALLKQLSQRETRQSMIIQDGYNQPYLNSEGIVAPTLEILKRHASSWISTQYSAPYTAPIGPSMSGKTRLLMEWSKQICVVYICIRPTTSTGHPPQSRYAVSILFNASNKHLETEYEFFSTRNPEICGRLLRKSNGGERGKVGKMDCP</sequence>
<evidence type="ECO:0000313" key="1">
    <source>
        <dbReference type="EMBL" id="PLW56974.1"/>
    </source>
</evidence>
<dbReference type="PANTHER" id="PTHR33266">
    <property type="entry name" value="CHROMOSOME 15, WHOLE GENOME SHOTGUN SEQUENCE"/>
    <property type="match status" value="1"/>
</dbReference>
<evidence type="ECO:0000313" key="2">
    <source>
        <dbReference type="Proteomes" id="UP000235388"/>
    </source>
</evidence>
<dbReference type="PANTHER" id="PTHR33266:SF1">
    <property type="entry name" value="F-BOX DOMAIN-CONTAINING PROTEIN"/>
    <property type="match status" value="1"/>
</dbReference>
<protein>
    <submittedName>
        <fullName evidence="1">Uncharacterized protein</fullName>
    </submittedName>
</protein>
<dbReference type="Proteomes" id="UP000235388">
    <property type="component" value="Unassembled WGS sequence"/>
</dbReference>